<keyword evidence="12" id="KW-0496">Mitochondrion</keyword>
<evidence type="ECO:0000256" key="4">
    <source>
        <dbReference type="ARBA" id="ARBA00022723"/>
    </source>
</evidence>
<keyword evidence="4 12" id="KW-0479">Metal-binding</keyword>
<dbReference type="GO" id="GO:0000049">
    <property type="term" value="F:tRNA binding"/>
    <property type="evidence" value="ECO:0007669"/>
    <property type="project" value="UniProtKB-KW"/>
</dbReference>
<dbReference type="GO" id="GO:0070143">
    <property type="term" value="P:mitochondrial alanyl-tRNA aminoacylation"/>
    <property type="evidence" value="ECO:0007669"/>
    <property type="project" value="UniProtKB-UniRule"/>
</dbReference>
<evidence type="ECO:0000256" key="10">
    <source>
        <dbReference type="ARBA" id="ARBA00023146"/>
    </source>
</evidence>
<dbReference type="SUPFAM" id="SSF101353">
    <property type="entry name" value="Putative anticodon-binding domain of alanyl-tRNA synthetase (AlaRS)"/>
    <property type="match status" value="1"/>
</dbReference>
<evidence type="ECO:0000256" key="5">
    <source>
        <dbReference type="ARBA" id="ARBA00022741"/>
    </source>
</evidence>
<dbReference type="PANTHER" id="PTHR11777">
    <property type="entry name" value="ALANYL-TRNA SYNTHETASE"/>
    <property type="match status" value="1"/>
</dbReference>
<dbReference type="SUPFAM" id="SSF55186">
    <property type="entry name" value="ThrRS/AlaRS common domain"/>
    <property type="match status" value="1"/>
</dbReference>
<dbReference type="InterPro" id="IPR012947">
    <property type="entry name" value="tRNA_SAD"/>
</dbReference>
<evidence type="ECO:0000256" key="7">
    <source>
        <dbReference type="ARBA" id="ARBA00022840"/>
    </source>
</evidence>
<evidence type="ECO:0000313" key="14">
    <source>
        <dbReference type="EMBL" id="EIJ88573.1"/>
    </source>
</evidence>
<keyword evidence="12" id="KW-0963">Cytoplasm</keyword>
<evidence type="ECO:0000256" key="12">
    <source>
        <dbReference type="HAMAP-Rule" id="MF_03133"/>
    </source>
</evidence>
<gene>
    <name evidence="12" type="primary">ALA1</name>
    <name evidence="14" type="ORF">NEQG_01263</name>
</gene>
<dbReference type="EMBL" id="GL870878">
    <property type="protein sequence ID" value="EIJ88573.1"/>
    <property type="molecule type" value="Genomic_DNA"/>
</dbReference>
<keyword evidence="10 12" id="KW-0030">Aminoacyl-tRNA synthetase</keyword>
<evidence type="ECO:0000256" key="1">
    <source>
        <dbReference type="ARBA" id="ARBA00008429"/>
    </source>
</evidence>
<dbReference type="PROSITE" id="PS50860">
    <property type="entry name" value="AA_TRNA_LIGASE_II_ALA"/>
    <property type="match status" value="1"/>
</dbReference>
<dbReference type="Pfam" id="PF01411">
    <property type="entry name" value="tRNA-synt_2c"/>
    <property type="match status" value="1"/>
</dbReference>
<dbReference type="GO" id="GO:0004813">
    <property type="term" value="F:alanine-tRNA ligase activity"/>
    <property type="evidence" value="ECO:0007669"/>
    <property type="project" value="UniProtKB-UniRule"/>
</dbReference>
<dbReference type="HAMAP" id="MF_00036_B">
    <property type="entry name" value="Ala_tRNA_synth_B"/>
    <property type="match status" value="1"/>
</dbReference>
<feature type="binding site" evidence="12">
    <location>
        <position position="620"/>
    </location>
    <ligand>
        <name>Zn(2+)</name>
        <dbReference type="ChEBI" id="CHEBI:29105"/>
    </ligand>
</feature>
<comment type="domain">
    <text evidence="12">Consists of three domains; the N-terminal catalytic domain, the editing domain and the C-terminal C-Ala domain. The editing domain removes incorrectly charged amino acids, while the C-Ala domain, along with tRNA(Ala), serves as a bridge to cooperatively bring together the editing and aminoacylation centers thus stimulating deacylation of misacylated tRNAs.</text>
</comment>
<dbReference type="Pfam" id="PF07973">
    <property type="entry name" value="tRNA_SAD"/>
    <property type="match status" value="1"/>
</dbReference>
<evidence type="ECO:0000313" key="15">
    <source>
        <dbReference type="Proteomes" id="UP000002872"/>
    </source>
</evidence>
<dbReference type="SMART" id="SM00863">
    <property type="entry name" value="tRNA_SAD"/>
    <property type="match status" value="1"/>
</dbReference>
<sequence>MWTAARLRSAFIEYFEKEGHTHWRSSSVSPDDPTLLFTNSGMVQFKKKFLDLAITGTPYGELRRACNYQKCIRAGGKHNDLDDVGKDTYHHTFFEMLGNWSFGDYFKKEAIHFGWVFLTEVLRLDKDRIYVSYFHGDPSQNLPCDTETQNLWRQYLPDSRILGFGAKENFWEMGPVGPCGPCSEIHYDRVGGRDASGIVNQDDPDVLEIWNIVFIQYNREETGLTALPKKHIDTGMGLERVLSILQGEKSNYNTDLFMPLFRTIQRVLGVEEYTGILMDKKDIAYRVIADHSRTLTVSLMDNVMPSNDGKGYTIRKILRRALGFQYLHLKKSPGLLPLLVEQVFNEFSQIYQTEQPLDAIVQVVREEEAQFTKTLGKGLSILMEMLADAKKAGGRRILPGSSAFVLYDRYGFPIDLTMAVAEQEGVAVDSAGFKEAQAAAKALSKNNQKTSEGLHLTVHDLDALDRNQNKQPTVDKYKYSNEPILASAVAIKHSGEIIDFTVQSVHTHKSEDVCGIILDQTSFYSESGGQEGDKGTILFTEPTDSDSADIIKKLSQLSIRTAHTQKGAGVHGVFTVQDTKKYGRYVMHMGRLEGSTTQNAVCMVDTERRERLARAHTATHLLNYALSQVLRKTGADEIKQCGSLVSEDLLRFDFHYGSPLTKAEVSAVEGIINEIVEGKEGVSVEFMPYAEAIKIKGIRHMKDEEYPETVRVVSVRNTSSKSTRTSTPITSAELCGGTHVINTGDIRRVRIIGESSISRGVRRISALCSEKAISAESTANKIRSTRITPESAQGIRDAVDEAVIPLIESSQIRDALEDFQKQQIKDRKKHFDSECALLRESLKDTSDPVLFVCKPFEGTPVQQVNKLVAGMVQVLEKQAREGVILYAAQDETVINGSLHEGVERVKSAFSNCPINKMKIGGKSPRVMGVLTADLSLVESTIKSLIFK</sequence>
<dbReference type="OMA" id="NKKDNFW"/>
<dbReference type="SUPFAM" id="SSF50447">
    <property type="entry name" value="Translation proteins"/>
    <property type="match status" value="1"/>
</dbReference>
<dbReference type="SUPFAM" id="SSF55681">
    <property type="entry name" value="Class II aaRS and biotin synthetases"/>
    <property type="match status" value="1"/>
</dbReference>
<evidence type="ECO:0000256" key="11">
    <source>
        <dbReference type="ARBA" id="ARBA00048300"/>
    </source>
</evidence>
<keyword evidence="6 12" id="KW-0862">Zinc</keyword>
<feature type="binding site" evidence="12">
    <location>
        <position position="739"/>
    </location>
    <ligand>
        <name>Zn(2+)</name>
        <dbReference type="ChEBI" id="CHEBI:29105"/>
    </ligand>
</feature>
<feature type="binding site" evidence="12">
    <location>
        <position position="735"/>
    </location>
    <ligand>
        <name>Zn(2+)</name>
        <dbReference type="ChEBI" id="CHEBI:29105"/>
    </ligand>
</feature>
<evidence type="ECO:0000256" key="8">
    <source>
        <dbReference type="ARBA" id="ARBA00022884"/>
    </source>
</evidence>
<comment type="subunit">
    <text evidence="12">Monomer.</text>
</comment>
<comment type="cofactor">
    <cofactor evidence="12">
        <name>Zn(2+)</name>
        <dbReference type="ChEBI" id="CHEBI:29105"/>
    </cofactor>
    <text evidence="12">Binds 1 zinc ion per subunit.</text>
</comment>
<name>I3EH76_NEMP3</name>
<dbReference type="NCBIfam" id="TIGR00344">
    <property type="entry name" value="alaS"/>
    <property type="match status" value="1"/>
</dbReference>
<dbReference type="GO" id="GO:0008270">
    <property type="term" value="F:zinc ion binding"/>
    <property type="evidence" value="ECO:0007669"/>
    <property type="project" value="UniProtKB-UniRule"/>
</dbReference>
<keyword evidence="2 12" id="KW-0820">tRNA-binding</keyword>
<dbReference type="Gene3D" id="3.30.980.10">
    <property type="entry name" value="Threonyl-trna Synthetase, Chain A, domain 2"/>
    <property type="match status" value="1"/>
</dbReference>
<dbReference type="EC" id="6.1.1.7" evidence="12"/>
<keyword evidence="7 12" id="KW-0067">ATP-binding</keyword>
<reference evidence="14" key="1">
    <citation type="submission" date="2011-01" db="EMBL/GenBank/DDBJ databases">
        <title>The Genome Sequence of Nematocida parisii strain ERTm3.</title>
        <authorList>
            <consortium name="The Broad Institute Genome Sequencing Platform"/>
            <consortium name="The Broad Institute Genome Sequencing Center for Infectious Disease"/>
            <person name="Cuomo C."/>
            <person name="Troemel E."/>
            <person name="Young S.K."/>
            <person name="Zeng Q."/>
            <person name="Gargeya S."/>
            <person name="Fitzgerald M."/>
            <person name="Haas B."/>
            <person name="Abouelleil A."/>
            <person name="Alvarado L."/>
            <person name="Arachchi H.M."/>
            <person name="Berlin A."/>
            <person name="Chapman S.B."/>
            <person name="Gearin G."/>
            <person name="Goldberg J."/>
            <person name="Griggs A."/>
            <person name="Gujja S."/>
            <person name="Hansen M."/>
            <person name="Heiman D."/>
            <person name="Howarth C."/>
            <person name="Larimer J."/>
            <person name="Lui A."/>
            <person name="MacDonald P.J.P."/>
            <person name="McCowen C."/>
            <person name="Montmayeur A."/>
            <person name="Murphy C."/>
            <person name="Neiman D."/>
            <person name="Pearson M."/>
            <person name="Priest M."/>
            <person name="Roberts A."/>
            <person name="Saif S."/>
            <person name="Shea T."/>
            <person name="Sisk P."/>
            <person name="Stolte C."/>
            <person name="Sykes S."/>
            <person name="Wortman J."/>
            <person name="Nusbaum C."/>
            <person name="Birren B."/>
        </authorList>
    </citation>
    <scope>NUCLEOTIDE SEQUENCE</scope>
    <source>
        <strain evidence="14">ERTm3</strain>
    </source>
</reference>
<keyword evidence="15" id="KW-1185">Reference proteome</keyword>
<keyword evidence="3 12" id="KW-0436">Ligase</keyword>
<dbReference type="GO" id="GO:0005524">
    <property type="term" value="F:ATP binding"/>
    <property type="evidence" value="ECO:0007669"/>
    <property type="project" value="UniProtKB-UniRule"/>
</dbReference>
<dbReference type="GO" id="GO:0002161">
    <property type="term" value="F:aminoacyl-tRNA deacylase activity"/>
    <property type="evidence" value="ECO:0007669"/>
    <property type="project" value="TreeGrafter"/>
</dbReference>
<dbReference type="InterPro" id="IPR023033">
    <property type="entry name" value="Ala_tRNA_ligase_euk/bac"/>
</dbReference>
<feature type="binding site" evidence="12">
    <location>
        <position position="616"/>
    </location>
    <ligand>
        <name>Zn(2+)</name>
        <dbReference type="ChEBI" id="CHEBI:29105"/>
    </ligand>
</feature>
<dbReference type="InterPro" id="IPR018162">
    <property type="entry name" value="Ala-tRNA-ligase_IIc_anticod-bd"/>
</dbReference>
<comment type="function">
    <text evidence="12">Catalyzes the attachment of alanine to tRNA(Ala) in a two-step reaction: alanine is first activated by ATP to form Ala-AMP and then transferred to the acceptor end of tRNA(Ala). Also edits incorrectly charged tRNA(Ala) via its editing domain.</text>
</comment>
<dbReference type="STRING" id="935791.I3EH76"/>
<dbReference type="FunCoup" id="I3EH76">
    <property type="interactions" value="230"/>
</dbReference>
<dbReference type="InterPro" id="IPR009000">
    <property type="entry name" value="Transl_B-barrel_sf"/>
</dbReference>
<dbReference type="InterPro" id="IPR045864">
    <property type="entry name" value="aa-tRNA-synth_II/BPL/LPL"/>
</dbReference>
<dbReference type="PRINTS" id="PR00980">
    <property type="entry name" value="TRNASYNTHALA"/>
</dbReference>
<dbReference type="CDD" id="cd00673">
    <property type="entry name" value="AlaRS_core"/>
    <property type="match status" value="1"/>
</dbReference>
<dbReference type="HOGENOM" id="CLU_004485_5_0_1"/>
<evidence type="ECO:0000256" key="3">
    <source>
        <dbReference type="ARBA" id="ARBA00022598"/>
    </source>
</evidence>
<evidence type="ECO:0000256" key="2">
    <source>
        <dbReference type="ARBA" id="ARBA00022555"/>
    </source>
</evidence>
<dbReference type="Gene3D" id="3.30.930.10">
    <property type="entry name" value="Bira Bifunctional Protein, Domain 2"/>
    <property type="match status" value="1"/>
</dbReference>
<evidence type="ECO:0000259" key="13">
    <source>
        <dbReference type="PROSITE" id="PS50860"/>
    </source>
</evidence>
<dbReference type="InParanoid" id="I3EH76"/>
<protein>
    <recommendedName>
        <fullName evidence="12">Alanine--tRNA ligase</fullName>
        <ecNumber evidence="12">6.1.1.7</ecNumber>
    </recommendedName>
    <alternativeName>
        <fullName evidence="12">Alanyl-tRNA synthetase</fullName>
        <shortName evidence="12">AlaRS</shortName>
    </alternativeName>
</protein>
<dbReference type="Gene3D" id="2.40.30.130">
    <property type="match status" value="1"/>
</dbReference>
<proteinExistence type="inferred from homology"/>
<evidence type="ECO:0000256" key="9">
    <source>
        <dbReference type="ARBA" id="ARBA00022917"/>
    </source>
</evidence>
<comment type="subcellular location">
    <subcellularLocation>
        <location evidence="12">Mitochondrion</location>
    </subcellularLocation>
    <subcellularLocation>
        <location evidence="12">Cytoplasm</location>
    </subcellularLocation>
</comment>
<dbReference type="InterPro" id="IPR050058">
    <property type="entry name" value="Ala-tRNA_ligase"/>
</dbReference>
<dbReference type="VEuPathDB" id="MicrosporidiaDB:NEQG_01263"/>
<accession>I3EH76</accession>
<dbReference type="Proteomes" id="UP000002872">
    <property type="component" value="Unassembled WGS sequence"/>
</dbReference>
<organism evidence="14 15">
    <name type="scientific">Nematocida parisii (strain ERTm3)</name>
    <name type="common">Nematode killer fungus</name>
    <dbReference type="NCBI Taxonomy" id="935791"/>
    <lineage>
        <taxon>Eukaryota</taxon>
        <taxon>Fungi</taxon>
        <taxon>Fungi incertae sedis</taxon>
        <taxon>Microsporidia</taxon>
        <taxon>Nematocida</taxon>
    </lineage>
</organism>
<evidence type="ECO:0000256" key="6">
    <source>
        <dbReference type="ARBA" id="ARBA00022833"/>
    </source>
</evidence>
<dbReference type="AlphaFoldDB" id="I3EH76"/>
<comment type="similarity">
    <text evidence="1">Belongs to the class-II aminoacyl-tRNA synthetase family. Alax-L subfamily.</text>
</comment>
<dbReference type="OrthoDB" id="2423964at2759"/>
<keyword evidence="8 12" id="KW-0694">RNA-binding</keyword>
<dbReference type="GO" id="GO:0005739">
    <property type="term" value="C:mitochondrion"/>
    <property type="evidence" value="ECO:0007669"/>
    <property type="project" value="UniProtKB-SubCell"/>
</dbReference>
<feature type="domain" description="Alanyl-transfer RNA synthetases family profile" evidence="13">
    <location>
        <begin position="2"/>
        <end position="778"/>
    </location>
</feature>
<keyword evidence="9 12" id="KW-0648">Protein biosynthesis</keyword>
<dbReference type="FunFam" id="3.30.930.10:FF:000011">
    <property type="entry name" value="Alanine--tRNA ligase, cytoplasmic"/>
    <property type="match status" value="1"/>
</dbReference>
<keyword evidence="5 12" id="KW-0547">Nucleotide-binding</keyword>
<dbReference type="InterPro" id="IPR002318">
    <property type="entry name" value="Ala-tRNA-lgiase_IIc"/>
</dbReference>
<dbReference type="PANTHER" id="PTHR11777:SF9">
    <property type="entry name" value="ALANINE--TRNA LIGASE, CYTOPLASMIC"/>
    <property type="match status" value="1"/>
</dbReference>
<dbReference type="FunFam" id="3.30.980.10:FF:000004">
    <property type="entry name" value="Alanine--tRNA ligase, cytoplasmic"/>
    <property type="match status" value="1"/>
</dbReference>
<dbReference type="InterPro" id="IPR018165">
    <property type="entry name" value="Ala-tRNA-synth_IIc_core"/>
</dbReference>
<comment type="catalytic activity">
    <reaction evidence="11 12">
        <text>tRNA(Ala) + L-alanine + ATP = L-alanyl-tRNA(Ala) + AMP + diphosphate</text>
        <dbReference type="Rhea" id="RHEA:12540"/>
        <dbReference type="Rhea" id="RHEA-COMP:9657"/>
        <dbReference type="Rhea" id="RHEA-COMP:9923"/>
        <dbReference type="ChEBI" id="CHEBI:30616"/>
        <dbReference type="ChEBI" id="CHEBI:33019"/>
        <dbReference type="ChEBI" id="CHEBI:57972"/>
        <dbReference type="ChEBI" id="CHEBI:78442"/>
        <dbReference type="ChEBI" id="CHEBI:78497"/>
        <dbReference type="ChEBI" id="CHEBI:456215"/>
        <dbReference type="EC" id="6.1.1.7"/>
    </reaction>
</comment>
<dbReference type="InterPro" id="IPR018164">
    <property type="entry name" value="Ala-tRNA-synth_IIc_N"/>
</dbReference>
<dbReference type="InterPro" id="IPR018163">
    <property type="entry name" value="Thr/Ala-tRNA-synth_IIc_edit"/>
</dbReference>